<dbReference type="EMBL" id="JADEWF010000059">
    <property type="protein sequence ID" value="MBE9220219.1"/>
    <property type="molecule type" value="Genomic_DNA"/>
</dbReference>
<name>A0ACC5Q5K9_DOLFA</name>
<keyword evidence="2" id="KW-1185">Reference proteome</keyword>
<comment type="caution">
    <text evidence="1">The sequence shown here is derived from an EMBL/GenBank/DDBJ whole genome shotgun (WGS) entry which is preliminary data.</text>
</comment>
<accession>A0ACC5Q5K9</accession>
<reference evidence="1" key="1">
    <citation type="submission" date="2020-10" db="EMBL/GenBank/DDBJ databases">
        <authorList>
            <person name="Castelo-Branco R."/>
            <person name="Eusebio N."/>
            <person name="Adriana R."/>
            <person name="Vieira A."/>
            <person name="Brugerolle De Fraissinette N."/>
            <person name="Rezende De Castro R."/>
            <person name="Schneider M.P."/>
            <person name="Vasconcelos V."/>
            <person name="Leao P.N."/>
        </authorList>
    </citation>
    <scope>NUCLEOTIDE SEQUENCE</scope>
    <source>
        <strain evidence="1">LEGE 04289</strain>
    </source>
</reference>
<organism evidence="1 2">
    <name type="scientific">Dolichospermum flos-aquae LEGE 04289</name>
    <dbReference type="NCBI Taxonomy" id="1828708"/>
    <lineage>
        <taxon>Bacteria</taxon>
        <taxon>Bacillati</taxon>
        <taxon>Cyanobacteriota</taxon>
        <taxon>Cyanophyceae</taxon>
        <taxon>Nostocales</taxon>
        <taxon>Aphanizomenonaceae</taxon>
        <taxon>Dolichospermum</taxon>
    </lineage>
</organism>
<proteinExistence type="predicted"/>
<evidence type="ECO:0000313" key="2">
    <source>
        <dbReference type="Proteomes" id="UP000597867"/>
    </source>
</evidence>
<gene>
    <name evidence="1" type="ORF">IQ222_15780</name>
</gene>
<protein>
    <submittedName>
        <fullName evidence="1">MOP flippase family protein</fullName>
    </submittedName>
</protein>
<sequence>MDLKQKSIASIVWSTAQSWGSQCISLVVFSILARLLNPESFGLIAIAAIFLGFVNLFLDQGFSQAIIQRRELEREHLDTVFWTNVSISALLTFISIASADLIAKFFTQPNLTPVIRWLSLSFLIGSLNNVQVAILQRNLNFKPLAIRSLIATLGGGVIGVSMALMGFGVWSLVCQQLANGIIQVLVLWTASDWRPRLSFSPKHFRDLFSFGMNVLGINILNFVVTNGDNLLIGYFLGPVPLGYYNLAYRLLTTVAQLFIGVASSTAMPIFSSIQDDLPRLRNVLYEFVELTNTIAFPVFLGISVLAPELVIVIFGEQWKASIPVIQILNIIGILQAGFYYNSPLILAVGKPQLKLWLDFARSIFYFTAFFISVRWGIIAVASSYVISAYIFALITLRVIKQAVGLTIKEYLSNYTTPLTASLIMVLLMLAIKNLLIVHTHIPSIGIIIVATISGTLTYLFSIYLFKPNLLKKFYFLKN</sequence>
<evidence type="ECO:0000313" key="1">
    <source>
        <dbReference type="EMBL" id="MBE9220219.1"/>
    </source>
</evidence>
<dbReference type="Proteomes" id="UP000597867">
    <property type="component" value="Unassembled WGS sequence"/>
</dbReference>